<organism evidence="2">
    <name type="scientific">Gibberella zeae</name>
    <name type="common">Wheat head blight fungus</name>
    <name type="synonym">Fusarium graminearum</name>
    <dbReference type="NCBI Taxonomy" id="5518"/>
    <lineage>
        <taxon>Eukaryota</taxon>
        <taxon>Fungi</taxon>
        <taxon>Dikarya</taxon>
        <taxon>Ascomycota</taxon>
        <taxon>Pezizomycotina</taxon>
        <taxon>Sordariomycetes</taxon>
        <taxon>Hypocreomycetidae</taxon>
        <taxon>Hypocreales</taxon>
        <taxon>Nectriaceae</taxon>
        <taxon>Fusarium</taxon>
    </lineage>
</organism>
<dbReference type="EMBL" id="CAJPIJ010000104">
    <property type="protein sequence ID" value="CAG1975633.1"/>
    <property type="molecule type" value="Genomic_DNA"/>
</dbReference>
<reference evidence="1" key="2">
    <citation type="submission" date="2021-03" db="EMBL/GenBank/DDBJ databases">
        <authorList>
            <person name="Alouane T."/>
            <person name="Langin T."/>
            <person name="Bonhomme L."/>
        </authorList>
    </citation>
    <scope>NUCLEOTIDE SEQUENCE</scope>
    <source>
        <strain evidence="1">MDC_Fg202</strain>
    </source>
</reference>
<name>A0A4E9E651_GIBZA</name>
<dbReference type="EMBL" id="CAAKMV010000044">
    <property type="protein sequence ID" value="VIO52936.1"/>
    <property type="molecule type" value="Genomic_DNA"/>
</dbReference>
<protein>
    <submittedName>
        <fullName evidence="2">Uncharacterized protein</fullName>
    </submittedName>
</protein>
<proteinExistence type="predicted"/>
<accession>A0A4E9E651</accession>
<dbReference type="AlphaFoldDB" id="A0A4E9E651"/>
<sequence length="78" mass="9057">MLIEFDFSLRQKSQLPQLVQKPRAASGVAWYRDNVVCEVKATLDMGTLCSHAMSDPPFLRHWEHWHVEHFGDMLACED</sequence>
<evidence type="ECO:0000313" key="1">
    <source>
        <dbReference type="EMBL" id="CAG1975633.1"/>
    </source>
</evidence>
<reference evidence="2" key="1">
    <citation type="submission" date="2019-04" db="EMBL/GenBank/DDBJ databases">
        <authorList>
            <person name="Melise S."/>
            <person name="Noan J."/>
            <person name="Okalmin O."/>
        </authorList>
    </citation>
    <scope>NUCLEOTIDE SEQUENCE</scope>
    <source>
        <strain evidence="2">FN9</strain>
    </source>
</reference>
<dbReference type="Proteomes" id="UP000746612">
    <property type="component" value="Unassembled WGS sequence"/>
</dbReference>
<gene>
    <name evidence="2" type="ORF">FUG_LOCUS55235</name>
    <name evidence="1" type="ORF">MDCFG202_LOCUS142599</name>
</gene>
<evidence type="ECO:0000313" key="2">
    <source>
        <dbReference type="EMBL" id="VIO52936.1"/>
    </source>
</evidence>